<dbReference type="InterPro" id="IPR036390">
    <property type="entry name" value="WH_DNA-bd_sf"/>
</dbReference>
<dbReference type="Pfam" id="PF00480">
    <property type="entry name" value="ROK"/>
    <property type="match status" value="1"/>
</dbReference>
<evidence type="ECO:0000313" key="3">
    <source>
        <dbReference type="Proteomes" id="UP000310673"/>
    </source>
</evidence>
<accession>A0A5B7T090</accession>
<dbReference type="CDD" id="cd23763">
    <property type="entry name" value="ASKHA_ATPase_ROK"/>
    <property type="match status" value="1"/>
</dbReference>
<evidence type="ECO:0000256" key="1">
    <source>
        <dbReference type="ARBA" id="ARBA00006479"/>
    </source>
</evidence>
<dbReference type="InterPro" id="IPR000600">
    <property type="entry name" value="ROK"/>
</dbReference>
<protein>
    <submittedName>
        <fullName evidence="2">ROK family protein</fullName>
    </submittedName>
</protein>
<dbReference type="EMBL" id="CP040736">
    <property type="protein sequence ID" value="QCX25133.1"/>
    <property type="molecule type" value="Genomic_DNA"/>
</dbReference>
<name>A0A5B7T090_9LACO</name>
<organism evidence="2 3">
    <name type="scientific">Companilactobacillus futsaii</name>
    <dbReference type="NCBI Taxonomy" id="938155"/>
    <lineage>
        <taxon>Bacteria</taxon>
        <taxon>Bacillati</taxon>
        <taxon>Bacillota</taxon>
        <taxon>Bacilli</taxon>
        <taxon>Lactobacillales</taxon>
        <taxon>Lactobacillaceae</taxon>
        <taxon>Companilactobacillus</taxon>
    </lineage>
</organism>
<dbReference type="Gene3D" id="3.30.420.40">
    <property type="match status" value="2"/>
</dbReference>
<dbReference type="InterPro" id="IPR043129">
    <property type="entry name" value="ATPase_NBD"/>
</dbReference>
<dbReference type="KEGG" id="lft:FG051_08405"/>
<dbReference type="STRING" id="1423818.FC88_GL000689"/>
<dbReference type="PANTHER" id="PTHR18964">
    <property type="entry name" value="ROK (REPRESSOR, ORF, KINASE) FAMILY"/>
    <property type="match status" value="1"/>
</dbReference>
<sequence length="332" mass="36806">MTKRPLGGYFLTSKAKPTTRQRNLLKVLNLLQQNDSQSAKNLSIQTGLSIVSINKLLDVLDNKHLITNGFLNTSGRRAKTYQLRADAGKLGIFQLIESNGKILITYYLCDLLGQIYQKRQATKPLESLDYLLDFIKTMTLKERPIKIIVGVPGVELNALLQISDVQSLQGINLTAAITTATGIDALIVNDVNASTYGANKKSDQENITVGIYFPKNFGPGVGVVINNHLLHGADGLTGKIEFGTVSSNDKTQEIIQHLQNIISLLNPNLMIAYIEKLNLSSGEINHIKQTIDKKLPLHQNYSLIFDHNFKKDYLTGLIAIGRQQFLHDQVVD</sequence>
<dbReference type="Proteomes" id="UP000310673">
    <property type="component" value="Chromosome"/>
</dbReference>
<evidence type="ECO:0000313" key="2">
    <source>
        <dbReference type="EMBL" id="QCX25133.1"/>
    </source>
</evidence>
<dbReference type="SUPFAM" id="SSF46785">
    <property type="entry name" value="Winged helix' DNA-binding domain"/>
    <property type="match status" value="1"/>
</dbReference>
<proteinExistence type="inferred from homology"/>
<comment type="similarity">
    <text evidence="1">Belongs to the ROK (NagC/XylR) family.</text>
</comment>
<gene>
    <name evidence="2" type="ORF">FG051_08405</name>
</gene>
<dbReference type="AlphaFoldDB" id="A0A5B7T090"/>
<reference evidence="2 3" key="1">
    <citation type="submission" date="2019-05" db="EMBL/GenBank/DDBJ databases">
        <title>Genome Sequence of Lactobacillus futsaii Y97, a Potential Probiotic Strain Isolated from the Futsai of Taiwan.</title>
        <authorList>
            <person name="Du X."/>
        </authorList>
    </citation>
    <scope>NUCLEOTIDE SEQUENCE [LARGE SCALE GENOMIC DNA]</scope>
    <source>
        <strain evidence="2 3">Y97</strain>
    </source>
</reference>
<dbReference type="PANTHER" id="PTHR18964:SF149">
    <property type="entry name" value="BIFUNCTIONAL UDP-N-ACETYLGLUCOSAMINE 2-EPIMERASE_N-ACETYLMANNOSAMINE KINASE"/>
    <property type="match status" value="1"/>
</dbReference>
<dbReference type="SUPFAM" id="SSF53067">
    <property type="entry name" value="Actin-like ATPase domain"/>
    <property type="match status" value="1"/>
</dbReference>